<dbReference type="GO" id="GO:0005524">
    <property type="term" value="F:ATP binding"/>
    <property type="evidence" value="ECO:0007669"/>
    <property type="project" value="InterPro"/>
</dbReference>
<feature type="domain" description="PEP-utilising enzyme mobile" evidence="2">
    <location>
        <begin position="2137"/>
        <end position="2171"/>
    </location>
</feature>
<sequence length="2184" mass="247242">MVLSSISKIFEIPLDFIFWIKWIITYIAIRILSAFQRKRFDLYDIDAIGDPVKLGYIVPQLEKEIEAPFPESHLPDASDEITFYGVNSKSESFFVRISRGLNQKADAFVHLKLATGKTYSLVETVGYQESSDGYCHAFSCGKLRVHYVCPMRRWRIFYCGMLKETSENKNDFEELVFVKFALSWKASSDVYDLTVDTNPQEFANAIARSDWELPLVPPIQKFNDAFNLYAQTGVITGTISVNDGPDYEIYLFGEKIRNLGKNDAASGCKFTTILGNSPSDGTHFHLSEFSIPHTCKNLPLGFLVEQDGEIQLLKKSDISVKPFTAESSQSSFEAHFTSENNYVVSGTVKEPITFSNSQGWIGSFELSSVEFTVNSRKGFGFILSGEIKNQPKKKPKPTLSIGFPDIVPLTVQFTEDASHFGEISGGKGSSLGKLTLLSEREKTFTVPKGIVVTTAAYSEFLSQEIRDGVRHLENVAYGNEEGDLKEVCSKVHDIVKNTSLPNKIRSRIIEDLKEIFGEEVNHRKFAIRSSATGEDTTAMSAAGQMDTFLGVQGLEEIFLAVRKCWASQFGHIAIEYKRRYGQILNCPMAVVIQEMVACDVSGIMFTCDPVTNNPSVITVTANYGLGETVVSGSVEPDTFILRRKNNDNILELESVTVGRKQQKIIMKSSGGVITEDIDENLRDNSCLSKEIVERLGKIGIKIEEFYKSSRDIEWGIVNDSIYILQSRPVTNATAETDDEIMHEFDAPLRWENEFFTTANVGEVMPSAISPLGIDLATKYFNIGTRRLMTGFGFSDILFKSKYFLTGILIFNYRMMMNAIEMIIQHGLGTPSSDAFMMSVYGRILDDPDLILCAKERSAITKMPKLTLKVLIATKWNAYFSDFGIQKIKKRIVNYHQKFLKQKTAKETFKALINSCSDFDEVCERHMTCSSVSSEWNMSMYNVLSKDAKNSSDVYSDFSLFLASTSEVESADVPQAMQRLASQITKDIGREKFRSMTIEEAEEWLNTTTSLSGNNFKQFLERHGHRCIQETDVHSTTWYMDPKPLIKILQNLAGVNKGAEKKEENIDEIFSKVHIPLSFKSKLYLRFILPQCRRFVRAREACKANTMKCFDYWRKACRRLGKQMVSEGRIPDEDLIFFFTFDEIQDLLNTRSPAIISKAIHRRKVFPTLQKFKYPEIMKGLPKPINYEDESADAYQDVADLVMKGTPVSQGIAKGYARVALNINEASHLKPGEILITHSTDIGWSPYFPIIAGVVTEIGGLISHGAVVSREYGLPCVVGLQEATRKFRTGDYVLLDGKKGVLQRHWAEDLDDERPSVGSVFESTMVLRILTAIFTIPLGFSFYYLTSHIHQHCCNNNNTEVSPGLQHIMRYFINNNCCDSVEGKRLMLSPHTHHRPRGKESGDLKEICREVSAIVEKTLLPNKICLSIKEDLQDIFGDEVHQRKFAVRSSATDTAAMSAAGQMDTFLGIQGLEEFLGIICIEYKRRYGQELNSPMAVVIQEMVACEVSGVMFTCDPVTNNPSVITITANYGLGETVVSGSVEPDTFVLRRNDRNKLELESVLIGKKQQKIIMQDSGGVVIEDIDENSRTDSCLSRETAECLGKIGIKIEKYYRSSRDIEWGISNNKIYILQSRPVTNVSAETENEILHEFDPPLRREKEFFSTANVGEVLPEPISPLGIEIALKFWCNFFRRNALERGLGDHLFQTKYFQTGFYIFHNRMMTSVTEMISRYGVDTPNAKAFMISWFGRILEDPELLSQAKDCMPKKGVTLPLRTRLLQYRDLYFFDFGMDKLRKKIESYHLDFMNQKTAKVTFRALLHSCSDLDDAAVKHMECTDSSSNWNMEMFNILWKAKGSFDTDVYSDFATLLATSSNVESANVPHAMQEVADQITKDIGHEKFKSISVEEAENWLQTTNMKSGKLFHQFLKRHGHRCLQEFDIHSITWRMNPQLLVRMLQSLVGTSKESDKKEKNLDEVFSELHVPLSFMAKLLLRFVLPMCRRGVRARENSKSITIKAFDHWRQGYRRLGKLMVSEGRLPDEDLLFFLTLDEIQELLNTRSPTLISKANQRRKVFPKLHKLRFPEITKGLPKPFNDEDESADTYEFMADLTMKGIPVSQGVAKGYARIAKTLEEASSLKVRAVVSREYGLPCVVGLEGAIKRFRTGDYVLLDGKKGILQRLPQPEDNSG</sequence>
<dbReference type="EMBL" id="JABXBU010000003">
    <property type="protein sequence ID" value="KAF8792179.1"/>
    <property type="molecule type" value="Genomic_DNA"/>
</dbReference>
<dbReference type="InterPro" id="IPR013815">
    <property type="entry name" value="ATP_grasp_subdomain_1"/>
</dbReference>
<proteinExistence type="inferred from homology"/>
<dbReference type="InterPro" id="IPR002192">
    <property type="entry name" value="PPDK_AMP/ATP-bd"/>
</dbReference>
<dbReference type="InterPro" id="IPR051549">
    <property type="entry name" value="PEP_Utilizing_Enz"/>
</dbReference>
<dbReference type="Gene3D" id="3.50.30.10">
    <property type="entry name" value="Phosphohistidine domain"/>
    <property type="match status" value="2"/>
</dbReference>
<comment type="similarity">
    <text evidence="1">Belongs to the PEP-utilizing enzyme family.</text>
</comment>
<organism evidence="4 5">
    <name type="scientific">Argiope bruennichi</name>
    <name type="common">Wasp spider</name>
    <name type="synonym">Aranea bruennichi</name>
    <dbReference type="NCBI Taxonomy" id="94029"/>
    <lineage>
        <taxon>Eukaryota</taxon>
        <taxon>Metazoa</taxon>
        <taxon>Ecdysozoa</taxon>
        <taxon>Arthropoda</taxon>
        <taxon>Chelicerata</taxon>
        <taxon>Arachnida</taxon>
        <taxon>Araneae</taxon>
        <taxon>Araneomorphae</taxon>
        <taxon>Entelegynae</taxon>
        <taxon>Araneoidea</taxon>
        <taxon>Araneidae</taxon>
        <taxon>Argiope</taxon>
    </lineage>
</organism>
<dbReference type="Proteomes" id="UP000807504">
    <property type="component" value="Unassembled WGS sequence"/>
</dbReference>
<feature type="domain" description="Pyruvate phosphate dikinase AMP/ATP-binding" evidence="3">
    <location>
        <begin position="1400"/>
        <end position="1647"/>
    </location>
</feature>
<evidence type="ECO:0000259" key="3">
    <source>
        <dbReference type="Pfam" id="PF01326"/>
    </source>
</evidence>
<dbReference type="SUPFAM" id="SSF52009">
    <property type="entry name" value="Phosphohistidine domain"/>
    <property type="match status" value="2"/>
</dbReference>
<feature type="domain" description="PEP-utilising enzyme mobile" evidence="2">
    <location>
        <begin position="1229"/>
        <end position="1299"/>
    </location>
</feature>
<feature type="domain" description="Pyruvate phosphate dikinase AMP/ATP-binding" evidence="3">
    <location>
        <begin position="424"/>
        <end position="744"/>
    </location>
</feature>
<dbReference type="PANTHER" id="PTHR43615:SF1">
    <property type="entry name" value="PPDK_N DOMAIN-CONTAINING PROTEIN"/>
    <property type="match status" value="1"/>
</dbReference>
<evidence type="ECO:0000313" key="5">
    <source>
        <dbReference type="Proteomes" id="UP000807504"/>
    </source>
</evidence>
<dbReference type="PANTHER" id="PTHR43615">
    <property type="entry name" value="PHOSPHOENOLPYRUVATE SYNTHASE-RELATED"/>
    <property type="match status" value="1"/>
</dbReference>
<gene>
    <name evidence="4" type="ORF">HNY73_003813</name>
</gene>
<dbReference type="InterPro" id="IPR008279">
    <property type="entry name" value="PEP-util_enz_mobile_dom"/>
</dbReference>
<dbReference type="Gene3D" id="3.30.470.20">
    <property type="entry name" value="ATP-grasp fold, B domain"/>
    <property type="match status" value="2"/>
</dbReference>
<name>A0A8T0FR86_ARGBR</name>
<dbReference type="Pfam" id="PF00391">
    <property type="entry name" value="PEP-utilizers"/>
    <property type="match status" value="2"/>
</dbReference>
<evidence type="ECO:0000259" key="2">
    <source>
        <dbReference type="Pfam" id="PF00391"/>
    </source>
</evidence>
<keyword evidence="5" id="KW-1185">Reference proteome</keyword>
<evidence type="ECO:0000313" key="4">
    <source>
        <dbReference type="EMBL" id="KAF8792179.1"/>
    </source>
</evidence>
<dbReference type="Pfam" id="PF01326">
    <property type="entry name" value="PPDK_N"/>
    <property type="match status" value="2"/>
</dbReference>
<dbReference type="InterPro" id="IPR036637">
    <property type="entry name" value="Phosphohistidine_dom_sf"/>
</dbReference>
<reference evidence="4" key="1">
    <citation type="journal article" date="2020" name="bioRxiv">
        <title>Chromosome-level reference genome of the European wasp spider Argiope bruennichi: a resource for studies on range expansion and evolutionary adaptation.</title>
        <authorList>
            <person name="Sheffer M.M."/>
            <person name="Hoppe A."/>
            <person name="Krehenwinkel H."/>
            <person name="Uhl G."/>
            <person name="Kuss A.W."/>
            <person name="Jensen L."/>
            <person name="Jensen C."/>
            <person name="Gillespie R.G."/>
            <person name="Hoff K.J."/>
            <person name="Prost S."/>
        </authorList>
    </citation>
    <scope>NUCLEOTIDE SEQUENCE</scope>
</reference>
<dbReference type="Gene3D" id="3.30.1490.20">
    <property type="entry name" value="ATP-grasp fold, A domain"/>
    <property type="match status" value="2"/>
</dbReference>
<evidence type="ECO:0000256" key="1">
    <source>
        <dbReference type="ARBA" id="ARBA00007837"/>
    </source>
</evidence>
<reference evidence="4" key="2">
    <citation type="submission" date="2020-06" db="EMBL/GenBank/DDBJ databases">
        <authorList>
            <person name="Sheffer M."/>
        </authorList>
    </citation>
    <scope>NUCLEOTIDE SEQUENCE</scope>
</reference>
<comment type="caution">
    <text evidence="4">The sequence shown here is derived from an EMBL/GenBank/DDBJ whole genome shotgun (WGS) entry which is preliminary data.</text>
</comment>
<accession>A0A8T0FR86</accession>
<dbReference type="SUPFAM" id="SSF56059">
    <property type="entry name" value="Glutathione synthetase ATP-binding domain-like"/>
    <property type="match status" value="2"/>
</dbReference>
<protein>
    <submittedName>
        <fullName evidence="4">Putative phosphoenolpyruvate synthase like protein</fullName>
    </submittedName>
</protein>
<dbReference type="GO" id="GO:0016301">
    <property type="term" value="F:kinase activity"/>
    <property type="evidence" value="ECO:0007669"/>
    <property type="project" value="InterPro"/>
</dbReference>